<name>A0EHA9_PARTE</name>
<dbReference type="EMBL" id="CT868679">
    <property type="protein sequence ID" value="CAK94700.1"/>
    <property type="molecule type" value="Genomic_DNA"/>
</dbReference>
<keyword evidence="1" id="KW-0175">Coiled coil</keyword>
<sequence length="99" mass="11245">MGQSCCNNSTTPDSDAKLNTNLPEQYSTREQSNTLAGNSNQYQNRINELESNVQTSLEAMNKLNSTIQNLLVQVEELNKQLDQKQKLEAIEIKEIKEEE</sequence>
<gene>
    <name evidence="3" type="ORF">GSPATT00027024001</name>
</gene>
<evidence type="ECO:0000256" key="2">
    <source>
        <dbReference type="SAM" id="MobiDB-lite"/>
    </source>
</evidence>
<accession>A0EHA9</accession>
<dbReference type="AlphaFoldDB" id="A0EHA9"/>
<dbReference type="GeneID" id="5047857"/>
<evidence type="ECO:0000313" key="3">
    <source>
        <dbReference type="EMBL" id="CAK94700.1"/>
    </source>
</evidence>
<feature type="region of interest" description="Disordered" evidence="2">
    <location>
        <begin position="1"/>
        <end position="20"/>
    </location>
</feature>
<evidence type="ECO:0000313" key="4">
    <source>
        <dbReference type="Proteomes" id="UP000000600"/>
    </source>
</evidence>
<organism evidence="3 4">
    <name type="scientific">Paramecium tetraurelia</name>
    <dbReference type="NCBI Taxonomy" id="5888"/>
    <lineage>
        <taxon>Eukaryota</taxon>
        <taxon>Sar</taxon>
        <taxon>Alveolata</taxon>
        <taxon>Ciliophora</taxon>
        <taxon>Intramacronucleata</taxon>
        <taxon>Oligohymenophorea</taxon>
        <taxon>Peniculida</taxon>
        <taxon>Parameciidae</taxon>
        <taxon>Paramecium</taxon>
    </lineage>
</organism>
<keyword evidence="4" id="KW-1185">Reference proteome</keyword>
<feature type="coiled-coil region" evidence="1">
    <location>
        <begin position="32"/>
        <end position="98"/>
    </location>
</feature>
<protein>
    <submittedName>
        <fullName evidence="3">Uncharacterized protein</fullName>
    </submittedName>
</protein>
<dbReference type="Proteomes" id="UP000000600">
    <property type="component" value="Unassembled WGS sequence"/>
</dbReference>
<dbReference type="KEGG" id="ptm:GSPATT00027024001"/>
<dbReference type="InParanoid" id="A0EHA9"/>
<evidence type="ECO:0000256" key="1">
    <source>
        <dbReference type="SAM" id="Coils"/>
    </source>
</evidence>
<reference evidence="3 4" key="1">
    <citation type="journal article" date="2006" name="Nature">
        <title>Global trends of whole-genome duplications revealed by the ciliate Paramecium tetraurelia.</title>
        <authorList>
            <consortium name="Genoscope"/>
            <person name="Aury J.-M."/>
            <person name="Jaillon O."/>
            <person name="Duret L."/>
            <person name="Noel B."/>
            <person name="Jubin C."/>
            <person name="Porcel B.M."/>
            <person name="Segurens B."/>
            <person name="Daubin V."/>
            <person name="Anthouard V."/>
            <person name="Aiach N."/>
            <person name="Arnaiz O."/>
            <person name="Billaut A."/>
            <person name="Beisson J."/>
            <person name="Blanc I."/>
            <person name="Bouhouche K."/>
            <person name="Camara F."/>
            <person name="Duharcourt S."/>
            <person name="Guigo R."/>
            <person name="Gogendeau D."/>
            <person name="Katinka M."/>
            <person name="Keller A.-M."/>
            <person name="Kissmehl R."/>
            <person name="Klotz C."/>
            <person name="Koll F."/>
            <person name="Le Moue A."/>
            <person name="Lepere C."/>
            <person name="Malinsky S."/>
            <person name="Nowacki M."/>
            <person name="Nowak J.K."/>
            <person name="Plattner H."/>
            <person name="Poulain J."/>
            <person name="Ruiz F."/>
            <person name="Serrano V."/>
            <person name="Zagulski M."/>
            <person name="Dessen P."/>
            <person name="Betermier M."/>
            <person name="Weissenbach J."/>
            <person name="Scarpelli C."/>
            <person name="Schachter V."/>
            <person name="Sperling L."/>
            <person name="Meyer E."/>
            <person name="Cohen J."/>
            <person name="Wincker P."/>
        </authorList>
    </citation>
    <scope>NUCLEOTIDE SEQUENCE [LARGE SCALE GENOMIC DNA]</scope>
    <source>
        <strain evidence="3 4">Stock d4-2</strain>
    </source>
</reference>
<dbReference type="OMA" id="AGNSNQY"/>
<proteinExistence type="predicted"/>
<dbReference type="RefSeq" id="XP_001462073.1">
    <property type="nucleotide sequence ID" value="XM_001462036.1"/>
</dbReference>
<dbReference type="OrthoDB" id="306283at2759"/>
<dbReference type="HOGENOM" id="CLU_2390739_0_0_1"/>